<evidence type="ECO:0000313" key="2">
    <source>
        <dbReference type="EMBL" id="KZS20483.1"/>
    </source>
</evidence>
<proteinExistence type="predicted"/>
<sequence length="563" mass="63806">MDFKWSYDQQEPSLFIPYMFDTPNSYMAAAVHSADFSYSLDLNTDSVQCYLENESNEEIDIETITPISHFDMEIKQTVEQYRQILTDGLIHSDVQDVEGAVLRMKEADEYPGAVDTQQNSMDVDSLSASRESREWQYVQYTDTYGSTQCFAVNIETHDQKEKLEENHTHHQLLPLQPDCSRSQLYRLLNLSSDAKHSTDIEQTNFESSTEATCLTQSDTGNNTQSDPPSGNISSTDQVIVTADLTVLVKKISEQDCSIVQLEATQTDEESPCLTNPVQFETKVTHYPITSDLGLEPGKLPESPRPADEIIFDAVGPSPSNPESALNPIPGNSEIGPFCTAIGIFSSVFYMTALPHNQNKLQAEELKNGVIVELHNRWLQNKDTRKNFVRVLCLLFDIQLDWTNPCVVIRLFRKALVPLLAERADLVRCFTAPATRRASHSRWKTQKDSNPHQQISQFDSAVFVIPPDGFEEPLHNPIKTKSKVINSNLADSKPVTGKGRKPTQGQQLLDLQARFDAFRRAQRKHNTAFLRHISLIQRQLEDVKRNTSKRLFQDRRRSMPNPTV</sequence>
<dbReference type="EMBL" id="LRGB01000190">
    <property type="protein sequence ID" value="KZS20483.1"/>
    <property type="molecule type" value="Genomic_DNA"/>
</dbReference>
<organism evidence="2 3">
    <name type="scientific">Daphnia magna</name>
    <dbReference type="NCBI Taxonomy" id="35525"/>
    <lineage>
        <taxon>Eukaryota</taxon>
        <taxon>Metazoa</taxon>
        <taxon>Ecdysozoa</taxon>
        <taxon>Arthropoda</taxon>
        <taxon>Crustacea</taxon>
        <taxon>Branchiopoda</taxon>
        <taxon>Diplostraca</taxon>
        <taxon>Cladocera</taxon>
        <taxon>Anomopoda</taxon>
        <taxon>Daphniidae</taxon>
        <taxon>Daphnia</taxon>
    </lineage>
</organism>
<gene>
    <name evidence="2" type="ORF">APZ42_012863</name>
</gene>
<evidence type="ECO:0000313" key="3">
    <source>
        <dbReference type="Proteomes" id="UP000076858"/>
    </source>
</evidence>
<dbReference type="Proteomes" id="UP000076858">
    <property type="component" value="Unassembled WGS sequence"/>
</dbReference>
<dbReference type="OrthoDB" id="6353917at2759"/>
<dbReference type="AlphaFoldDB" id="A0A162RG80"/>
<comment type="caution">
    <text evidence="2">The sequence shown here is derived from an EMBL/GenBank/DDBJ whole genome shotgun (WGS) entry which is preliminary data.</text>
</comment>
<evidence type="ECO:0000256" key="1">
    <source>
        <dbReference type="SAM" id="MobiDB-lite"/>
    </source>
</evidence>
<accession>A0A162RG80</accession>
<protein>
    <submittedName>
        <fullName evidence="2">Uncharacterized protein</fullName>
    </submittedName>
</protein>
<name>A0A162RG80_9CRUS</name>
<keyword evidence="3" id="KW-1185">Reference proteome</keyword>
<reference evidence="2 3" key="1">
    <citation type="submission" date="2016-03" db="EMBL/GenBank/DDBJ databases">
        <title>EvidentialGene: Evidence-directed Construction of Genes on Genomes.</title>
        <authorList>
            <person name="Gilbert D.G."/>
            <person name="Choi J.-H."/>
            <person name="Mockaitis K."/>
            <person name="Colbourne J."/>
            <person name="Pfrender M."/>
        </authorList>
    </citation>
    <scope>NUCLEOTIDE SEQUENCE [LARGE SCALE GENOMIC DNA]</scope>
    <source>
        <strain evidence="2 3">Xinb3</strain>
        <tissue evidence="2">Complete organism</tissue>
    </source>
</reference>
<feature type="region of interest" description="Disordered" evidence="1">
    <location>
        <begin position="201"/>
        <end position="234"/>
    </location>
</feature>